<gene>
    <name evidence="2" type="ORF">N7492_010430</name>
</gene>
<evidence type="ECO:0000313" key="2">
    <source>
        <dbReference type="EMBL" id="KAJ5152135.1"/>
    </source>
</evidence>
<evidence type="ECO:0008006" key="4">
    <source>
        <dbReference type="Google" id="ProtNLM"/>
    </source>
</evidence>
<feature type="compositionally biased region" description="Polar residues" evidence="1">
    <location>
        <begin position="34"/>
        <end position="49"/>
    </location>
</feature>
<evidence type="ECO:0000313" key="3">
    <source>
        <dbReference type="Proteomes" id="UP001146351"/>
    </source>
</evidence>
<sequence length="185" mass="19443">MAARESEGVWETIPLATPVLTLVPGLIPVDADTTQNQAVSPLTPAQQHHTGGPDTLDTISPDPTGPAPSYEKSQQLHDSQSPAEPPAVQPAEPTKSYPGEPRAEPDAAAYPVNSPSDVKAYPGQPTPQQGQQHPQQYYTPFGQPSGYASCTPLHALQSAPAPVDCPCCGRREMTRTEAVSGGTTQ</sequence>
<reference evidence="2" key="2">
    <citation type="journal article" date="2023" name="IMA Fungus">
        <title>Comparative genomic study of the Penicillium genus elucidates a diverse pangenome and 15 lateral gene transfer events.</title>
        <authorList>
            <person name="Petersen C."/>
            <person name="Sorensen T."/>
            <person name="Nielsen M.R."/>
            <person name="Sondergaard T.E."/>
            <person name="Sorensen J.L."/>
            <person name="Fitzpatrick D.A."/>
            <person name="Frisvad J.C."/>
            <person name="Nielsen K.L."/>
        </authorList>
    </citation>
    <scope>NUCLEOTIDE SEQUENCE</scope>
    <source>
        <strain evidence="2">IBT 21917</strain>
    </source>
</reference>
<dbReference type="OrthoDB" id="5599753at2759"/>
<dbReference type="Proteomes" id="UP001146351">
    <property type="component" value="Unassembled WGS sequence"/>
</dbReference>
<dbReference type="EMBL" id="JAPQKO010000008">
    <property type="protein sequence ID" value="KAJ5152135.1"/>
    <property type="molecule type" value="Genomic_DNA"/>
</dbReference>
<dbReference type="AlphaFoldDB" id="A0A9W9LFF6"/>
<keyword evidence="3" id="KW-1185">Reference proteome</keyword>
<evidence type="ECO:0000256" key="1">
    <source>
        <dbReference type="SAM" id="MobiDB-lite"/>
    </source>
</evidence>
<protein>
    <recommendedName>
        <fullName evidence="4">LITAF domain-containing protein</fullName>
    </recommendedName>
</protein>
<feature type="compositionally biased region" description="Low complexity" evidence="1">
    <location>
        <begin position="121"/>
        <end position="140"/>
    </location>
</feature>
<feature type="region of interest" description="Disordered" evidence="1">
    <location>
        <begin position="34"/>
        <end position="149"/>
    </location>
</feature>
<reference evidence="2" key="1">
    <citation type="submission" date="2022-11" db="EMBL/GenBank/DDBJ databases">
        <authorList>
            <person name="Petersen C."/>
        </authorList>
    </citation>
    <scope>NUCLEOTIDE SEQUENCE</scope>
    <source>
        <strain evidence="2">IBT 21917</strain>
    </source>
</reference>
<name>A0A9W9LFF6_9EURO</name>
<organism evidence="2 3">
    <name type="scientific">Penicillium capsulatum</name>
    <dbReference type="NCBI Taxonomy" id="69766"/>
    <lineage>
        <taxon>Eukaryota</taxon>
        <taxon>Fungi</taxon>
        <taxon>Dikarya</taxon>
        <taxon>Ascomycota</taxon>
        <taxon>Pezizomycotina</taxon>
        <taxon>Eurotiomycetes</taxon>
        <taxon>Eurotiomycetidae</taxon>
        <taxon>Eurotiales</taxon>
        <taxon>Aspergillaceae</taxon>
        <taxon>Penicillium</taxon>
    </lineage>
</organism>
<accession>A0A9W9LFF6</accession>
<comment type="caution">
    <text evidence="2">The sequence shown here is derived from an EMBL/GenBank/DDBJ whole genome shotgun (WGS) entry which is preliminary data.</text>
</comment>
<proteinExistence type="predicted"/>